<keyword evidence="3" id="KW-1185">Reference proteome</keyword>
<protein>
    <submittedName>
        <fullName evidence="2">Polysaccharide deacetylase family sporulation protein PdaB</fullName>
    </submittedName>
</protein>
<sequence length="249" mass="27577">MNSFFVINGSKMKRGLLVVLVAFFTALFVYTQTVSTTTVFKTDNGTRAVYSGKDGIALTFNIGWGDKQAVPIIEQLVSENVKQATFFLSGSWAERHPDTVELIKKSGFEIGSLGYAYVDYTDLPDDKIKRDILKSQEVFTKLNVKDVKLLRTPTGHFNEKVISISDKLGFSLIHWSITTDDWKNPGVDKIVENASKTKKGDIVLLHASDAAKQTSKALPEILNKLKNKGEFVTVSTLLSNGNIKTKLVP</sequence>
<dbReference type="Proteomes" id="UP000593626">
    <property type="component" value="Chromosome"/>
</dbReference>
<dbReference type="PANTHER" id="PTHR10587">
    <property type="entry name" value="GLYCOSYL TRANSFERASE-RELATED"/>
    <property type="match status" value="1"/>
</dbReference>
<dbReference type="PROSITE" id="PS51677">
    <property type="entry name" value="NODB"/>
    <property type="match status" value="1"/>
</dbReference>
<dbReference type="SUPFAM" id="SSF88713">
    <property type="entry name" value="Glycoside hydrolase/deacetylase"/>
    <property type="match status" value="1"/>
</dbReference>
<dbReference type="Gene3D" id="3.20.20.370">
    <property type="entry name" value="Glycoside hydrolase/deacetylase"/>
    <property type="match status" value="1"/>
</dbReference>
<dbReference type="InterPro" id="IPR014132">
    <property type="entry name" value="PdaB-like"/>
</dbReference>
<dbReference type="InterPro" id="IPR002509">
    <property type="entry name" value="NODB_dom"/>
</dbReference>
<dbReference type="NCBIfam" id="TIGR02764">
    <property type="entry name" value="spore_ybaN_pdaB"/>
    <property type="match status" value="1"/>
</dbReference>
<dbReference type="PANTHER" id="PTHR10587:SF128">
    <property type="entry name" value="POLYSACCHARIDE DEACETYLASE PDAB-RELATED"/>
    <property type="match status" value="1"/>
</dbReference>
<dbReference type="EMBL" id="CP049742">
    <property type="protein sequence ID" value="QPC48073.1"/>
    <property type="molecule type" value="Genomic_DNA"/>
</dbReference>
<dbReference type="RefSeq" id="WP_239672754.1">
    <property type="nucleotide sequence ID" value="NZ_CP049742.1"/>
</dbReference>
<feature type="domain" description="NodB homology" evidence="1">
    <location>
        <begin position="54"/>
        <end position="234"/>
    </location>
</feature>
<dbReference type="AlphaFoldDB" id="A0A7S8CE07"/>
<dbReference type="InterPro" id="IPR050248">
    <property type="entry name" value="Polysacc_deacetylase_ArnD"/>
</dbReference>
<evidence type="ECO:0000313" key="2">
    <source>
        <dbReference type="EMBL" id="QPC48073.1"/>
    </source>
</evidence>
<dbReference type="KEGG" id="mcui:G8O30_14570"/>
<organism evidence="2 3">
    <name type="scientific">Mangrovibacillus cuniculi</name>
    <dbReference type="NCBI Taxonomy" id="2593652"/>
    <lineage>
        <taxon>Bacteria</taxon>
        <taxon>Bacillati</taxon>
        <taxon>Bacillota</taxon>
        <taxon>Bacilli</taxon>
        <taxon>Bacillales</taxon>
        <taxon>Bacillaceae</taxon>
        <taxon>Mangrovibacillus</taxon>
    </lineage>
</organism>
<dbReference type="GO" id="GO:0005975">
    <property type="term" value="P:carbohydrate metabolic process"/>
    <property type="evidence" value="ECO:0007669"/>
    <property type="project" value="InterPro"/>
</dbReference>
<accession>A0A7S8CE07</accession>
<name>A0A7S8CE07_9BACI</name>
<evidence type="ECO:0000259" key="1">
    <source>
        <dbReference type="PROSITE" id="PS51677"/>
    </source>
</evidence>
<dbReference type="InterPro" id="IPR011330">
    <property type="entry name" value="Glyco_hydro/deAcase_b/a-brl"/>
</dbReference>
<dbReference type="Pfam" id="PF01522">
    <property type="entry name" value="Polysacc_deac_1"/>
    <property type="match status" value="1"/>
</dbReference>
<dbReference type="GO" id="GO:0016810">
    <property type="term" value="F:hydrolase activity, acting on carbon-nitrogen (but not peptide) bonds"/>
    <property type="evidence" value="ECO:0007669"/>
    <property type="project" value="InterPro"/>
</dbReference>
<reference evidence="2 3" key="1">
    <citation type="submission" date="2019-07" db="EMBL/GenBank/DDBJ databases">
        <title>Genome sequence of 2 isolates from Red Sea Mangroves.</title>
        <authorList>
            <person name="Sefrji F."/>
            <person name="Michoud G."/>
            <person name="Merlino G."/>
            <person name="Daffonchio D."/>
        </authorList>
    </citation>
    <scope>NUCLEOTIDE SEQUENCE [LARGE SCALE GENOMIC DNA]</scope>
    <source>
        <strain evidence="2 3">R1DC41</strain>
    </source>
</reference>
<gene>
    <name evidence="2" type="primary">pdaB</name>
    <name evidence="2" type="ORF">G8O30_14570</name>
</gene>
<dbReference type="GO" id="GO:0016020">
    <property type="term" value="C:membrane"/>
    <property type="evidence" value="ECO:0007669"/>
    <property type="project" value="TreeGrafter"/>
</dbReference>
<evidence type="ECO:0000313" key="3">
    <source>
        <dbReference type="Proteomes" id="UP000593626"/>
    </source>
</evidence>
<proteinExistence type="predicted"/>